<dbReference type="PIRSF" id="PIRSF016838">
    <property type="entry name" value="PafC"/>
    <property type="match status" value="1"/>
</dbReference>
<evidence type="ECO:0000313" key="5">
    <source>
        <dbReference type="Proteomes" id="UP001157126"/>
    </source>
</evidence>
<dbReference type="PANTHER" id="PTHR34580">
    <property type="match status" value="1"/>
</dbReference>
<evidence type="ECO:0000256" key="1">
    <source>
        <dbReference type="SAM" id="MobiDB-lite"/>
    </source>
</evidence>
<evidence type="ECO:0000259" key="3">
    <source>
        <dbReference type="Pfam" id="PF19187"/>
    </source>
</evidence>
<accession>A0ABQ6INV8</accession>
<dbReference type="Pfam" id="PF19187">
    <property type="entry name" value="HTH_PafC"/>
    <property type="match status" value="1"/>
</dbReference>
<dbReference type="EMBL" id="BSUO01000001">
    <property type="protein sequence ID" value="GMA39580.1"/>
    <property type="molecule type" value="Genomic_DNA"/>
</dbReference>
<proteinExistence type="predicted"/>
<evidence type="ECO:0000259" key="2">
    <source>
        <dbReference type="Pfam" id="PF13280"/>
    </source>
</evidence>
<dbReference type="InterPro" id="IPR026881">
    <property type="entry name" value="WYL_dom"/>
</dbReference>
<feature type="domain" description="WYL" evidence="2">
    <location>
        <begin position="161"/>
        <end position="229"/>
    </location>
</feature>
<dbReference type="InterPro" id="IPR028349">
    <property type="entry name" value="PafC-like"/>
</dbReference>
<dbReference type="InterPro" id="IPR043839">
    <property type="entry name" value="PafC_HTH"/>
</dbReference>
<dbReference type="RefSeq" id="WP_284303465.1">
    <property type="nucleotide sequence ID" value="NZ_BSUO01000001.1"/>
</dbReference>
<gene>
    <name evidence="4" type="ORF">GCM10025883_16250</name>
</gene>
<organism evidence="4 5">
    <name type="scientific">Mobilicoccus caccae</name>
    <dbReference type="NCBI Taxonomy" id="1859295"/>
    <lineage>
        <taxon>Bacteria</taxon>
        <taxon>Bacillati</taxon>
        <taxon>Actinomycetota</taxon>
        <taxon>Actinomycetes</taxon>
        <taxon>Micrococcales</taxon>
        <taxon>Dermatophilaceae</taxon>
        <taxon>Mobilicoccus</taxon>
    </lineage>
</organism>
<dbReference type="Proteomes" id="UP001157126">
    <property type="component" value="Unassembled WGS sequence"/>
</dbReference>
<evidence type="ECO:0000313" key="4">
    <source>
        <dbReference type="EMBL" id="GMA39580.1"/>
    </source>
</evidence>
<sequence length="337" mass="36947">MSPARRGSGGAGQESATARLSRLLTMVPWLLRRQGIDLAQAAERFGVSTEQIESDLGLLFVCGLPGGMPDDLIEAEWETGRVYLGNADTIARPLRLGVDEALTLLVGLRSLAEVPGLADPDLVEDTIGVLEAAVDASSAAMARTASGRIRVDAGSDAETRHVPALREALRLRRRVHLHYVVPTRDETTERDVDPMRLARTDGHWYLEGWCHRSTDTRLFRLDRIESLEVLDVDGTPPQDARSRDLAQGAFHADDADLSACIDLDEEGRWVLDYYPHQILGPGKGDRVTVTLAAADPAWVVRLVRRLGGHGRLSAPPSSSTGSVTRRRRRWPTTTTTR</sequence>
<dbReference type="Pfam" id="PF13280">
    <property type="entry name" value="WYL"/>
    <property type="match status" value="1"/>
</dbReference>
<feature type="domain" description="PafC HTH" evidence="3">
    <location>
        <begin position="19"/>
        <end position="131"/>
    </location>
</feature>
<dbReference type="InterPro" id="IPR051534">
    <property type="entry name" value="CBASS_pafABC_assoc_protein"/>
</dbReference>
<reference evidence="5" key="1">
    <citation type="journal article" date="2019" name="Int. J. Syst. Evol. Microbiol.">
        <title>The Global Catalogue of Microorganisms (GCM) 10K type strain sequencing project: providing services to taxonomists for standard genome sequencing and annotation.</title>
        <authorList>
            <consortium name="The Broad Institute Genomics Platform"/>
            <consortium name="The Broad Institute Genome Sequencing Center for Infectious Disease"/>
            <person name="Wu L."/>
            <person name="Ma J."/>
        </authorList>
    </citation>
    <scope>NUCLEOTIDE SEQUENCE [LARGE SCALE GENOMIC DNA]</scope>
    <source>
        <strain evidence="5">NBRC 113072</strain>
    </source>
</reference>
<protein>
    <submittedName>
        <fullName evidence="4">Protein pafC</fullName>
    </submittedName>
</protein>
<name>A0ABQ6INV8_9MICO</name>
<keyword evidence="5" id="KW-1185">Reference proteome</keyword>
<dbReference type="PANTHER" id="PTHR34580:SF1">
    <property type="entry name" value="PROTEIN PAFC"/>
    <property type="match status" value="1"/>
</dbReference>
<feature type="region of interest" description="Disordered" evidence="1">
    <location>
        <begin position="310"/>
        <end position="337"/>
    </location>
</feature>
<dbReference type="PROSITE" id="PS52050">
    <property type="entry name" value="WYL"/>
    <property type="match status" value="1"/>
</dbReference>
<comment type="caution">
    <text evidence="4">The sequence shown here is derived from an EMBL/GenBank/DDBJ whole genome shotgun (WGS) entry which is preliminary data.</text>
</comment>